<gene>
    <name evidence="10" type="ORF">H2201_007473</name>
</gene>
<proteinExistence type="predicted"/>
<dbReference type="PANTHER" id="PTHR40626:SF11">
    <property type="entry name" value="ZINC FINGER PROTEIN YPR022C"/>
    <property type="match status" value="1"/>
</dbReference>
<keyword evidence="6" id="KW-0539">Nucleus</keyword>
<keyword evidence="5" id="KW-0862">Zinc</keyword>
<feature type="region of interest" description="Disordered" evidence="8">
    <location>
        <begin position="568"/>
        <end position="604"/>
    </location>
</feature>
<dbReference type="PANTHER" id="PTHR40626">
    <property type="entry name" value="MIP31509P"/>
    <property type="match status" value="1"/>
</dbReference>
<evidence type="ECO:0000256" key="5">
    <source>
        <dbReference type="ARBA" id="ARBA00022833"/>
    </source>
</evidence>
<feature type="domain" description="C2H2-type" evidence="9">
    <location>
        <begin position="505"/>
        <end position="527"/>
    </location>
</feature>
<sequence>MATERIMDGIYATHPIQMVGQAPFFYYNPDPNSDNRQHGHFSPHPHGLPYTGQQEVYSSTMSYQQPSAECQAVYPAPVGYAPQAMLTPVASPQPMYQKPTILIQQDSPYLFPIDTNCSDLRFAPSTPPLSSTDSAASSPPMSCDILQTPINGPFFACQAIEGVKQGCEEEVLSEILGAGDWSRSASPPMTPVFIQPLSLSQGPYLLSAPSCPSLSPSPSPLPRSAISESETSFCDPRNLTVAASASATGLPCLPTLCSGDDEEHKLILRGDAFTVKIDQPQAPVPPEFLSLNGLPTFEPLFELDSEDDFSGFVQFPATDNAHASNYKRLRTDSLSNSVEDESFFGDSSFSEFDEDLAVSAFHTPCEEKFFMPSNDTTKVRPKKRQATKATKPFDSESESDFAASKAHVTRGKESKSHSAASSERSQQQSSAAQDQSATPDAAIASSSEDGDGAPASAPVSRRGRKQSLTEDPSKTFVCTLCSRRFRRQEHLKRHYRSLHTHEKPFECSDCGKKFSRSDNLSQHQRTHGTGSVVMGVLDDSELRQQKEDSYDSQTSVLGSVLFNAAAAAVTSMSESSSSSGYSDREMVSPPVPERKQQKKRKRDE</sequence>
<feature type="compositionally biased region" description="Low complexity" evidence="8">
    <location>
        <begin position="417"/>
        <end position="437"/>
    </location>
</feature>
<evidence type="ECO:0000256" key="3">
    <source>
        <dbReference type="ARBA" id="ARBA00022737"/>
    </source>
</evidence>
<evidence type="ECO:0000256" key="2">
    <source>
        <dbReference type="ARBA" id="ARBA00022723"/>
    </source>
</evidence>
<reference evidence="10" key="1">
    <citation type="submission" date="2022-10" db="EMBL/GenBank/DDBJ databases">
        <title>Culturing micro-colonial fungi from biological soil crusts in the Mojave desert and describing Neophaeococcomyces mojavensis, and introducing the new genera and species Taxawa tesnikishii.</title>
        <authorList>
            <person name="Kurbessoian T."/>
            <person name="Stajich J.E."/>
        </authorList>
    </citation>
    <scope>NUCLEOTIDE SEQUENCE</scope>
    <source>
        <strain evidence="10">TK_1</strain>
    </source>
</reference>
<dbReference type="Pfam" id="PF00096">
    <property type="entry name" value="zf-C2H2"/>
    <property type="match status" value="2"/>
</dbReference>
<evidence type="ECO:0000256" key="6">
    <source>
        <dbReference type="ARBA" id="ARBA00023242"/>
    </source>
</evidence>
<dbReference type="PROSITE" id="PS00028">
    <property type="entry name" value="ZINC_FINGER_C2H2_1"/>
    <property type="match status" value="2"/>
</dbReference>
<evidence type="ECO:0000256" key="7">
    <source>
        <dbReference type="PROSITE-ProRule" id="PRU00042"/>
    </source>
</evidence>
<dbReference type="SUPFAM" id="SSF57667">
    <property type="entry name" value="beta-beta-alpha zinc fingers"/>
    <property type="match status" value="1"/>
</dbReference>
<evidence type="ECO:0000313" key="10">
    <source>
        <dbReference type="EMBL" id="KAJ9659209.1"/>
    </source>
</evidence>
<evidence type="ECO:0000256" key="1">
    <source>
        <dbReference type="ARBA" id="ARBA00004123"/>
    </source>
</evidence>
<dbReference type="PROSITE" id="PS50157">
    <property type="entry name" value="ZINC_FINGER_C2H2_2"/>
    <property type="match status" value="2"/>
</dbReference>
<dbReference type="Proteomes" id="UP001172684">
    <property type="component" value="Unassembled WGS sequence"/>
</dbReference>
<name>A0ABQ9NLM7_9PEZI</name>
<comment type="caution">
    <text evidence="10">The sequence shown here is derived from an EMBL/GenBank/DDBJ whole genome shotgun (WGS) entry which is preliminary data.</text>
</comment>
<dbReference type="InterPro" id="IPR036236">
    <property type="entry name" value="Znf_C2H2_sf"/>
</dbReference>
<dbReference type="SMART" id="SM00355">
    <property type="entry name" value="ZnF_C2H2"/>
    <property type="match status" value="2"/>
</dbReference>
<evidence type="ECO:0000313" key="11">
    <source>
        <dbReference type="Proteomes" id="UP001172684"/>
    </source>
</evidence>
<evidence type="ECO:0000256" key="8">
    <source>
        <dbReference type="SAM" id="MobiDB-lite"/>
    </source>
</evidence>
<feature type="compositionally biased region" description="Low complexity" evidence="8">
    <location>
        <begin position="568"/>
        <end position="581"/>
    </location>
</feature>
<evidence type="ECO:0000256" key="4">
    <source>
        <dbReference type="ARBA" id="ARBA00022771"/>
    </source>
</evidence>
<keyword evidence="2" id="KW-0479">Metal-binding</keyword>
<feature type="region of interest" description="Disordered" evidence="8">
    <location>
        <begin position="29"/>
        <end position="52"/>
    </location>
</feature>
<keyword evidence="11" id="KW-1185">Reference proteome</keyword>
<accession>A0ABQ9NLM7</accession>
<feature type="region of interest" description="Disordered" evidence="8">
    <location>
        <begin position="369"/>
        <end position="470"/>
    </location>
</feature>
<organism evidence="10 11">
    <name type="scientific">Coniosporium apollinis</name>
    <dbReference type="NCBI Taxonomy" id="61459"/>
    <lineage>
        <taxon>Eukaryota</taxon>
        <taxon>Fungi</taxon>
        <taxon>Dikarya</taxon>
        <taxon>Ascomycota</taxon>
        <taxon>Pezizomycotina</taxon>
        <taxon>Dothideomycetes</taxon>
        <taxon>Dothideomycetes incertae sedis</taxon>
        <taxon>Coniosporium</taxon>
    </lineage>
</organism>
<comment type="subcellular location">
    <subcellularLocation>
        <location evidence="1">Nucleus</location>
    </subcellularLocation>
</comment>
<protein>
    <recommendedName>
        <fullName evidence="9">C2H2-type domain-containing protein</fullName>
    </recommendedName>
</protein>
<dbReference type="InterPro" id="IPR013087">
    <property type="entry name" value="Znf_C2H2_type"/>
</dbReference>
<dbReference type="Gene3D" id="3.30.160.60">
    <property type="entry name" value="Classic Zinc Finger"/>
    <property type="match status" value="2"/>
</dbReference>
<evidence type="ECO:0000259" key="9">
    <source>
        <dbReference type="PROSITE" id="PS50157"/>
    </source>
</evidence>
<keyword evidence="3" id="KW-0677">Repeat</keyword>
<dbReference type="EMBL" id="JAPDRL010000078">
    <property type="protein sequence ID" value="KAJ9659209.1"/>
    <property type="molecule type" value="Genomic_DNA"/>
</dbReference>
<keyword evidence="4 7" id="KW-0863">Zinc-finger</keyword>
<feature type="domain" description="C2H2-type" evidence="9">
    <location>
        <begin position="476"/>
        <end position="504"/>
    </location>
</feature>
<dbReference type="InterPro" id="IPR051059">
    <property type="entry name" value="VerF-like"/>
</dbReference>